<evidence type="ECO:0008006" key="3">
    <source>
        <dbReference type="Google" id="ProtNLM"/>
    </source>
</evidence>
<evidence type="ECO:0000313" key="1">
    <source>
        <dbReference type="EMBL" id="POR34624.1"/>
    </source>
</evidence>
<sequence>MDQKHRSLRFSDQVSVKTFETLGHREFPRMRTMARLVTAVPREDVTVDMLANAASLFSKHYGTWGEVPPGEKPLGKPGSRVSMSAARLRAQCLPEGSESLHVQIALGGVLAGHAFACRWKYQERQVLWITQLVVHSDFRERRLATSLLLNCLDDDDEVFGIMSSHPAACKALAKAFGDVPFAQISLDFAKEHAAGVIRGSPVQYIRDAGLCGRLFDSNDKSGMVLGVDSHFYVDHDEPLEALEALRGKGQWHLGDLPDGHEFLFLFERQQRRRSSSSHRSE</sequence>
<dbReference type="STRING" id="94208.A0A2S4KWR2"/>
<proteinExistence type="predicted"/>
<reference evidence="1 2" key="1">
    <citation type="submission" date="2018-01" db="EMBL/GenBank/DDBJ databases">
        <title>Harnessing the power of phylogenomics to disentangle the directionality and signatures of interkingdom host jumping in the parasitic fungal genus Tolypocladium.</title>
        <authorList>
            <person name="Quandt C.A."/>
            <person name="Patterson W."/>
            <person name="Spatafora J.W."/>
        </authorList>
    </citation>
    <scope>NUCLEOTIDE SEQUENCE [LARGE SCALE GENOMIC DNA]</scope>
    <source>
        <strain evidence="1 2">NRBC 100945</strain>
    </source>
</reference>
<accession>A0A2S4KWR2</accession>
<dbReference type="EMBL" id="PKSG01000508">
    <property type="protein sequence ID" value="POR34624.1"/>
    <property type="molecule type" value="Genomic_DNA"/>
</dbReference>
<keyword evidence="2" id="KW-1185">Reference proteome</keyword>
<comment type="caution">
    <text evidence="1">The sequence shown here is derived from an EMBL/GenBank/DDBJ whole genome shotgun (WGS) entry which is preliminary data.</text>
</comment>
<evidence type="ECO:0000313" key="2">
    <source>
        <dbReference type="Proteomes" id="UP000237481"/>
    </source>
</evidence>
<gene>
    <name evidence="1" type="ORF">TPAR_05183</name>
</gene>
<protein>
    <recommendedName>
        <fullName evidence="3">N-acetyltransferase domain-containing protein</fullName>
    </recommendedName>
</protein>
<dbReference type="SUPFAM" id="SSF55729">
    <property type="entry name" value="Acyl-CoA N-acyltransferases (Nat)"/>
    <property type="match status" value="1"/>
</dbReference>
<dbReference type="AlphaFoldDB" id="A0A2S4KWR2"/>
<dbReference type="Proteomes" id="UP000237481">
    <property type="component" value="Unassembled WGS sequence"/>
</dbReference>
<name>A0A2S4KWR2_9HYPO</name>
<dbReference type="Gene3D" id="3.40.630.30">
    <property type="match status" value="1"/>
</dbReference>
<organism evidence="1 2">
    <name type="scientific">Tolypocladium paradoxum</name>
    <dbReference type="NCBI Taxonomy" id="94208"/>
    <lineage>
        <taxon>Eukaryota</taxon>
        <taxon>Fungi</taxon>
        <taxon>Dikarya</taxon>
        <taxon>Ascomycota</taxon>
        <taxon>Pezizomycotina</taxon>
        <taxon>Sordariomycetes</taxon>
        <taxon>Hypocreomycetidae</taxon>
        <taxon>Hypocreales</taxon>
        <taxon>Ophiocordycipitaceae</taxon>
        <taxon>Tolypocladium</taxon>
    </lineage>
</organism>
<dbReference type="OrthoDB" id="2019666at2759"/>
<dbReference type="InterPro" id="IPR016181">
    <property type="entry name" value="Acyl_CoA_acyltransferase"/>
</dbReference>